<dbReference type="SUPFAM" id="SSF46785">
    <property type="entry name" value="Winged helix' DNA-binding domain"/>
    <property type="match status" value="1"/>
</dbReference>
<sequence>MKTAEGDHYIIPSNVPAFLVKLWKLVEDPQYDMHISWNRIGSGFLVHDQATFAREILPKYFKHNNFASFVRQLNMYGFRKVIGAEQGGLRSDNDVWEFHNPNFQCGQPQLLENVKRKAAPEEKKMKNEDVAKVLNEVQDMKGKQDEMTAKLDQMKRENETLWRELVDLRSKHTRQQTIVNRVCYGKYVN</sequence>
<dbReference type="FunCoup" id="A7RMH2">
    <property type="interactions" value="340"/>
</dbReference>
<evidence type="ECO:0000259" key="9">
    <source>
        <dbReference type="PROSITE" id="PS00434"/>
    </source>
</evidence>
<dbReference type="PRINTS" id="PR00056">
    <property type="entry name" value="HSFDOMAIN"/>
</dbReference>
<evidence type="ECO:0000256" key="8">
    <source>
        <dbReference type="SAM" id="Coils"/>
    </source>
</evidence>
<feature type="domain" description="HSF-type DNA-binding" evidence="9">
    <location>
        <begin position="57"/>
        <end position="81"/>
    </location>
</feature>
<evidence type="ECO:0000256" key="5">
    <source>
        <dbReference type="ARBA" id="ARBA00023163"/>
    </source>
</evidence>
<keyword evidence="3" id="KW-0805">Transcription regulation</keyword>
<dbReference type="InterPro" id="IPR036390">
    <property type="entry name" value="WH_DNA-bd_sf"/>
</dbReference>
<accession>A7RMH2</accession>
<evidence type="ECO:0000256" key="2">
    <source>
        <dbReference type="ARBA" id="ARBA00006403"/>
    </source>
</evidence>
<keyword evidence="6" id="KW-0539">Nucleus</keyword>
<comment type="subcellular location">
    <subcellularLocation>
        <location evidence="1">Nucleus</location>
    </subcellularLocation>
</comment>
<dbReference type="GO" id="GO:0003700">
    <property type="term" value="F:DNA-binding transcription factor activity"/>
    <property type="evidence" value="ECO:0007669"/>
    <property type="project" value="InterPro"/>
</dbReference>
<name>A7RMH2_NEMVE</name>
<dbReference type="PROSITE" id="PS00434">
    <property type="entry name" value="HSF_DOMAIN"/>
    <property type="match status" value="1"/>
</dbReference>
<dbReference type="SMART" id="SM00415">
    <property type="entry name" value="HSF"/>
    <property type="match status" value="1"/>
</dbReference>
<proteinExistence type="inferred from homology"/>
<evidence type="ECO:0000256" key="3">
    <source>
        <dbReference type="ARBA" id="ARBA00023015"/>
    </source>
</evidence>
<evidence type="ECO:0000256" key="7">
    <source>
        <dbReference type="RuleBase" id="RU004020"/>
    </source>
</evidence>
<dbReference type="OrthoDB" id="60033at2759"/>
<keyword evidence="5" id="KW-0804">Transcription</keyword>
<dbReference type="PhylomeDB" id="A7RMH2"/>
<dbReference type="InParanoid" id="A7RMH2"/>
<dbReference type="InterPro" id="IPR000232">
    <property type="entry name" value="HSF_DNA-bd"/>
</dbReference>
<dbReference type="OMA" id="WNFEHPN"/>
<keyword evidence="8" id="KW-0175">Coiled coil</keyword>
<dbReference type="eggNOG" id="KOG0627">
    <property type="taxonomic scope" value="Eukaryota"/>
</dbReference>
<dbReference type="InterPro" id="IPR036388">
    <property type="entry name" value="WH-like_DNA-bd_sf"/>
</dbReference>
<dbReference type="KEGG" id="nve:5519443"/>
<organism evidence="10 11">
    <name type="scientific">Nematostella vectensis</name>
    <name type="common">Starlet sea anemone</name>
    <dbReference type="NCBI Taxonomy" id="45351"/>
    <lineage>
        <taxon>Eukaryota</taxon>
        <taxon>Metazoa</taxon>
        <taxon>Cnidaria</taxon>
        <taxon>Anthozoa</taxon>
        <taxon>Hexacorallia</taxon>
        <taxon>Actiniaria</taxon>
        <taxon>Edwardsiidae</taxon>
        <taxon>Nematostella</taxon>
    </lineage>
</organism>
<protein>
    <recommendedName>
        <fullName evidence="9">HSF-type DNA-binding domain-containing protein</fullName>
    </recommendedName>
</protein>
<dbReference type="GO" id="GO:0043565">
    <property type="term" value="F:sequence-specific DNA binding"/>
    <property type="evidence" value="ECO:0007669"/>
    <property type="project" value="InterPro"/>
</dbReference>
<dbReference type="Pfam" id="PF00447">
    <property type="entry name" value="HSF_DNA-bind"/>
    <property type="match status" value="1"/>
</dbReference>
<gene>
    <name evidence="10" type="ORF">NEMVEDRAFT_v1g86916</name>
</gene>
<dbReference type="FunFam" id="1.10.10.10:FF:000027">
    <property type="entry name" value="Heat shock transcription factor 1"/>
    <property type="match status" value="1"/>
</dbReference>
<dbReference type="GO" id="GO:0005634">
    <property type="term" value="C:nucleus"/>
    <property type="evidence" value="ECO:0007669"/>
    <property type="project" value="UniProtKB-SubCell"/>
</dbReference>
<evidence type="ECO:0000313" key="10">
    <source>
        <dbReference type="EMBL" id="EDO47342.1"/>
    </source>
</evidence>
<evidence type="ECO:0000256" key="4">
    <source>
        <dbReference type="ARBA" id="ARBA00023125"/>
    </source>
</evidence>
<dbReference type="Gene3D" id="1.10.10.10">
    <property type="entry name" value="Winged helix-like DNA-binding domain superfamily/Winged helix DNA-binding domain"/>
    <property type="match status" value="1"/>
</dbReference>
<reference evidence="10 11" key="1">
    <citation type="journal article" date="2007" name="Science">
        <title>Sea anemone genome reveals ancestral eumetazoan gene repertoire and genomic organization.</title>
        <authorList>
            <person name="Putnam N.H."/>
            <person name="Srivastava M."/>
            <person name="Hellsten U."/>
            <person name="Dirks B."/>
            <person name="Chapman J."/>
            <person name="Salamov A."/>
            <person name="Terry A."/>
            <person name="Shapiro H."/>
            <person name="Lindquist E."/>
            <person name="Kapitonov V.V."/>
            <person name="Jurka J."/>
            <person name="Genikhovich G."/>
            <person name="Grigoriev I.V."/>
            <person name="Lucas S.M."/>
            <person name="Steele R.E."/>
            <person name="Finnerty J.R."/>
            <person name="Technau U."/>
            <person name="Martindale M.Q."/>
            <person name="Rokhsar D.S."/>
        </authorList>
    </citation>
    <scope>NUCLEOTIDE SEQUENCE [LARGE SCALE GENOMIC DNA]</scope>
    <source>
        <strain evidence="11">CH2 X CH6</strain>
    </source>
</reference>
<feature type="coiled-coil region" evidence="8">
    <location>
        <begin position="137"/>
        <end position="171"/>
    </location>
</feature>
<evidence type="ECO:0000313" key="11">
    <source>
        <dbReference type="Proteomes" id="UP000001593"/>
    </source>
</evidence>
<dbReference type="STRING" id="45351.A7RMH2"/>
<dbReference type="PANTHER" id="PTHR10015:SF427">
    <property type="entry name" value="HEAT SHOCK FACTOR PROTEIN"/>
    <property type="match status" value="1"/>
</dbReference>
<dbReference type="Proteomes" id="UP000001593">
    <property type="component" value="Unassembled WGS sequence"/>
</dbReference>
<keyword evidence="4" id="KW-0238">DNA-binding</keyword>
<evidence type="ECO:0000256" key="6">
    <source>
        <dbReference type="ARBA" id="ARBA00023242"/>
    </source>
</evidence>
<dbReference type="PANTHER" id="PTHR10015">
    <property type="entry name" value="HEAT SHOCK TRANSCRIPTION FACTOR"/>
    <property type="match status" value="1"/>
</dbReference>
<dbReference type="AlphaFoldDB" id="A7RMH2"/>
<dbReference type="HOGENOM" id="CLU_030308_8_2_1"/>
<evidence type="ECO:0000256" key="1">
    <source>
        <dbReference type="ARBA" id="ARBA00004123"/>
    </source>
</evidence>
<keyword evidence="11" id="KW-1185">Reference proteome</keyword>
<comment type="similarity">
    <text evidence="2 7">Belongs to the HSF family.</text>
</comment>
<dbReference type="EMBL" id="DS469520">
    <property type="protein sequence ID" value="EDO47342.1"/>
    <property type="molecule type" value="Genomic_DNA"/>
</dbReference>